<name>A0AAD8T993_LOLMU</name>
<evidence type="ECO:0000259" key="2">
    <source>
        <dbReference type="PROSITE" id="PS50158"/>
    </source>
</evidence>
<accession>A0AAD8T993</accession>
<keyword evidence="1" id="KW-0479">Metal-binding</keyword>
<keyword evidence="4" id="KW-1185">Reference proteome</keyword>
<evidence type="ECO:0000313" key="3">
    <source>
        <dbReference type="EMBL" id="KAK1678545.1"/>
    </source>
</evidence>
<dbReference type="EMBL" id="JAUUTY010000002">
    <property type="protein sequence ID" value="KAK1678545.1"/>
    <property type="molecule type" value="Genomic_DNA"/>
</dbReference>
<gene>
    <name evidence="3" type="ORF">QYE76_039393</name>
</gene>
<feature type="domain" description="CCHC-type" evidence="2">
    <location>
        <begin position="73"/>
        <end position="88"/>
    </location>
</feature>
<dbReference type="AlphaFoldDB" id="A0AAD8T993"/>
<dbReference type="GO" id="GO:0003676">
    <property type="term" value="F:nucleic acid binding"/>
    <property type="evidence" value="ECO:0007669"/>
    <property type="project" value="InterPro"/>
</dbReference>
<evidence type="ECO:0000256" key="1">
    <source>
        <dbReference type="PROSITE-ProRule" id="PRU00047"/>
    </source>
</evidence>
<dbReference type="Gene3D" id="4.10.60.10">
    <property type="entry name" value="Zinc finger, CCHC-type"/>
    <property type="match status" value="1"/>
</dbReference>
<dbReference type="SUPFAM" id="SSF57756">
    <property type="entry name" value="Retrovirus zinc finger-like domains"/>
    <property type="match status" value="1"/>
</dbReference>
<organism evidence="3 4">
    <name type="scientific">Lolium multiflorum</name>
    <name type="common">Italian ryegrass</name>
    <name type="synonym">Lolium perenne subsp. multiflorum</name>
    <dbReference type="NCBI Taxonomy" id="4521"/>
    <lineage>
        <taxon>Eukaryota</taxon>
        <taxon>Viridiplantae</taxon>
        <taxon>Streptophyta</taxon>
        <taxon>Embryophyta</taxon>
        <taxon>Tracheophyta</taxon>
        <taxon>Spermatophyta</taxon>
        <taxon>Magnoliopsida</taxon>
        <taxon>Liliopsida</taxon>
        <taxon>Poales</taxon>
        <taxon>Poaceae</taxon>
        <taxon>BOP clade</taxon>
        <taxon>Pooideae</taxon>
        <taxon>Poodae</taxon>
        <taxon>Poeae</taxon>
        <taxon>Poeae Chloroplast Group 2 (Poeae type)</taxon>
        <taxon>Loliodinae</taxon>
        <taxon>Loliinae</taxon>
        <taxon>Lolium</taxon>
    </lineage>
</organism>
<keyword evidence="1" id="KW-0863">Zinc-finger</keyword>
<dbReference type="InterPro" id="IPR001878">
    <property type="entry name" value="Znf_CCHC"/>
</dbReference>
<dbReference type="SMART" id="SM00343">
    <property type="entry name" value="ZnF_C2HC"/>
    <property type="match status" value="1"/>
</dbReference>
<dbReference type="Proteomes" id="UP001231189">
    <property type="component" value="Unassembled WGS sequence"/>
</dbReference>
<reference evidence="3" key="1">
    <citation type="submission" date="2023-07" db="EMBL/GenBank/DDBJ databases">
        <title>A chromosome-level genome assembly of Lolium multiflorum.</title>
        <authorList>
            <person name="Chen Y."/>
            <person name="Copetti D."/>
            <person name="Kolliker R."/>
            <person name="Studer B."/>
        </authorList>
    </citation>
    <scope>NUCLEOTIDE SEQUENCE</scope>
    <source>
        <strain evidence="3">02402/16</strain>
        <tissue evidence="3">Leaf</tissue>
    </source>
</reference>
<protein>
    <recommendedName>
        <fullName evidence="2">CCHC-type domain-containing protein</fullName>
    </recommendedName>
</protein>
<evidence type="ECO:0000313" key="4">
    <source>
        <dbReference type="Proteomes" id="UP001231189"/>
    </source>
</evidence>
<dbReference type="PROSITE" id="PS50158">
    <property type="entry name" value="ZF_CCHC"/>
    <property type="match status" value="1"/>
</dbReference>
<comment type="caution">
    <text evidence="3">The sequence shown here is derived from an EMBL/GenBank/DDBJ whole genome shotgun (WGS) entry which is preliminary data.</text>
</comment>
<dbReference type="GO" id="GO:0008270">
    <property type="term" value="F:zinc ion binding"/>
    <property type="evidence" value="ECO:0007669"/>
    <property type="project" value="UniProtKB-KW"/>
</dbReference>
<proteinExistence type="predicted"/>
<sequence length="255" mass="29216">MNAGRDDDQEDFKLKFSKYHVPQGLIKKMRDEFRELKQGRMSVGEYRDRFLLCQETRSNAIPVAPKDKSTITCYECGVVGHYSNECPKRIAKTATNPAAPANSFAARRNQNNHNGRLYHMNATEAQEAAPAMPRIPGVAWHYISPPSTFNVLLDSYWFDKPWFLTEGNLLLYASHLPLGVPNGRVLYANPSKEIFSELDEINARVLELDEASEHRVAERGHRPTDTGWRGEPWLRRLIVSPDLRRRLFAYRSPST</sequence>
<dbReference type="InterPro" id="IPR036875">
    <property type="entry name" value="Znf_CCHC_sf"/>
</dbReference>
<keyword evidence="1" id="KW-0862">Zinc</keyword>
<dbReference type="Pfam" id="PF00098">
    <property type="entry name" value="zf-CCHC"/>
    <property type="match status" value="1"/>
</dbReference>